<reference evidence="1" key="2">
    <citation type="journal article" date="2015" name="Fish Shellfish Immunol.">
        <title>Early steps in the European eel (Anguilla anguilla)-Vibrio vulnificus interaction in the gills: Role of the RtxA13 toxin.</title>
        <authorList>
            <person name="Callol A."/>
            <person name="Pajuelo D."/>
            <person name="Ebbesson L."/>
            <person name="Teles M."/>
            <person name="MacKenzie S."/>
            <person name="Amaro C."/>
        </authorList>
    </citation>
    <scope>NUCLEOTIDE SEQUENCE</scope>
</reference>
<sequence length="36" mass="4143">MIADIRLVKQKSMTYCSAPEETIIVLSVFLKRKNLC</sequence>
<reference evidence="1" key="1">
    <citation type="submission" date="2014-11" db="EMBL/GenBank/DDBJ databases">
        <authorList>
            <person name="Amaro Gonzalez C."/>
        </authorList>
    </citation>
    <scope>NUCLEOTIDE SEQUENCE</scope>
</reference>
<organism evidence="1">
    <name type="scientific">Anguilla anguilla</name>
    <name type="common">European freshwater eel</name>
    <name type="synonym">Muraena anguilla</name>
    <dbReference type="NCBI Taxonomy" id="7936"/>
    <lineage>
        <taxon>Eukaryota</taxon>
        <taxon>Metazoa</taxon>
        <taxon>Chordata</taxon>
        <taxon>Craniata</taxon>
        <taxon>Vertebrata</taxon>
        <taxon>Euteleostomi</taxon>
        <taxon>Actinopterygii</taxon>
        <taxon>Neopterygii</taxon>
        <taxon>Teleostei</taxon>
        <taxon>Anguilliformes</taxon>
        <taxon>Anguillidae</taxon>
        <taxon>Anguilla</taxon>
    </lineage>
</organism>
<proteinExistence type="predicted"/>
<name>A0A0E9W1Q0_ANGAN</name>
<dbReference type="EMBL" id="GBXM01024341">
    <property type="protein sequence ID" value="JAH84236.1"/>
    <property type="molecule type" value="Transcribed_RNA"/>
</dbReference>
<dbReference type="AlphaFoldDB" id="A0A0E9W1Q0"/>
<evidence type="ECO:0000313" key="1">
    <source>
        <dbReference type="EMBL" id="JAH84236.1"/>
    </source>
</evidence>
<protein>
    <submittedName>
        <fullName evidence="1">Uncharacterized protein</fullName>
    </submittedName>
</protein>
<accession>A0A0E9W1Q0</accession>